<protein>
    <recommendedName>
        <fullName evidence="4">Germination protease</fullName>
        <ecNumber evidence="4">3.4.24.78</ecNumber>
    </recommendedName>
    <alternativeName>
        <fullName evidence="4">GPR endopeptidase</fullName>
    </alternativeName>
    <alternativeName>
        <fullName evidence="4">Germination proteinase</fullName>
    </alternativeName>
    <alternativeName>
        <fullName evidence="4">Spore protease</fullName>
    </alternativeName>
</protein>
<keyword evidence="1 4" id="KW-0645">Protease</keyword>
<dbReference type="GO" id="GO:0009847">
    <property type="term" value="P:spore germination"/>
    <property type="evidence" value="ECO:0007669"/>
    <property type="project" value="UniProtKB-UniRule"/>
</dbReference>
<dbReference type="InterPro" id="IPR005080">
    <property type="entry name" value="Peptidase_A25"/>
</dbReference>
<keyword evidence="3 4" id="KW-0865">Zymogen</keyword>
<reference evidence="5" key="1">
    <citation type="submission" date="2019-12" db="EMBL/GenBank/DDBJ databases">
        <authorList>
            <person name="zhang j."/>
            <person name="sun C.M."/>
        </authorList>
    </citation>
    <scope>NUCLEOTIDE SEQUENCE</scope>
    <source>
        <strain evidence="5">NS-1</strain>
    </source>
</reference>
<dbReference type="NCBIfam" id="TIGR01441">
    <property type="entry name" value="GPR"/>
    <property type="match status" value="1"/>
</dbReference>
<dbReference type="EMBL" id="CP046640">
    <property type="protein sequence ID" value="QTL97949.1"/>
    <property type="molecule type" value="Genomic_DNA"/>
</dbReference>
<gene>
    <name evidence="4" type="primary">gpr</name>
    <name evidence="5" type="ORF">GM661_08135</name>
</gene>
<dbReference type="KEGG" id="ifn:GM661_08135"/>
<dbReference type="HAMAP" id="MF_00626">
    <property type="entry name" value="Germination_prot"/>
    <property type="match status" value="1"/>
</dbReference>
<dbReference type="InterPro" id="IPR023430">
    <property type="entry name" value="Pept_HybD-like_dom_sf"/>
</dbReference>
<comment type="PTM">
    <text evidence="4">Autoproteolytically processed. The inactive tetrameric zymogen termed p46 autoprocesses to a smaller form termed p41, which is active only during spore germination.</text>
</comment>
<sequence length="335" mass="36116">MTNQQVIFENNRVYSDLALDAHSLAVEQTGGEVQGVSVQEEQLENALITRIEVMNEQGAKAIGKPIGKYITIESDGLKGQNRMVHDQLSEIFAGELASLANLENIRPHPNLEPTIFIVGLGNWNATPDALGPQVLNHLMVTRHLYQEAPPELRKGLRPVCALSPGVLGLTGVQTAEIIKGVVEMVQPNLIIAIDALSARSTARLANTIQISNTGIAPGSGLGKNRMAINQETMNIPVIAIGVPTVVHAITIVNDAMEELLKGNIFSPAERERFRHIDEAEKKRTIGNILGPYMGSLVVSPKGVDELILDLGRIIAGGINVALHPDITPDNLSLYL</sequence>
<dbReference type="Proteomes" id="UP000665020">
    <property type="component" value="Chromosome"/>
</dbReference>
<evidence type="ECO:0000313" key="5">
    <source>
        <dbReference type="EMBL" id="QTL97949.1"/>
    </source>
</evidence>
<evidence type="ECO:0000256" key="1">
    <source>
        <dbReference type="ARBA" id="ARBA00022670"/>
    </source>
</evidence>
<name>A0A8A7KER1_9FIRM</name>
<evidence type="ECO:0000256" key="3">
    <source>
        <dbReference type="ARBA" id="ARBA00023145"/>
    </source>
</evidence>
<feature type="chain" id="PRO_5033175437" description="Germination protease" evidence="4">
    <location>
        <begin position="17"/>
        <end position="335"/>
    </location>
</feature>
<dbReference type="EC" id="3.4.24.78" evidence="4"/>
<dbReference type="RefSeq" id="WP_125989791.1">
    <property type="nucleotide sequence ID" value="NZ_CP046640.1"/>
</dbReference>
<evidence type="ECO:0000256" key="4">
    <source>
        <dbReference type="HAMAP-Rule" id="MF_00626"/>
    </source>
</evidence>
<proteinExistence type="inferred from homology"/>
<comment type="subunit">
    <text evidence="4">Homotetramer.</text>
</comment>
<evidence type="ECO:0000313" key="6">
    <source>
        <dbReference type="Proteomes" id="UP000665020"/>
    </source>
</evidence>
<dbReference type="SUPFAM" id="SSF53163">
    <property type="entry name" value="HybD-like"/>
    <property type="match status" value="1"/>
</dbReference>
<dbReference type="GO" id="GO:0006508">
    <property type="term" value="P:proteolysis"/>
    <property type="evidence" value="ECO:0007669"/>
    <property type="project" value="UniProtKB-UniRule"/>
</dbReference>
<feature type="propeptide" id="PRO_5033175438" evidence="4">
    <location>
        <begin position="1"/>
        <end position="16"/>
    </location>
</feature>
<accession>A0A8A7KER1</accession>
<comment type="catalytic activity">
    <reaction evidence="4">
        <text>Endopeptidase action with P4 Glu or Asp, P1 preferably Glu &gt; Asp, P1' hydrophobic and P2' Ala.</text>
        <dbReference type="EC" id="3.4.24.78"/>
    </reaction>
</comment>
<dbReference type="Pfam" id="PF03418">
    <property type="entry name" value="Peptidase_A25"/>
    <property type="match status" value="2"/>
</dbReference>
<comment type="function">
    <text evidence="4">Initiates the rapid degradation of small, acid-soluble proteins during spore germination.</text>
</comment>
<comment type="similarity">
    <text evidence="4">Belongs to the peptidase A25 family.</text>
</comment>
<keyword evidence="6" id="KW-1185">Reference proteome</keyword>
<dbReference type="GO" id="GO:0004222">
    <property type="term" value="F:metalloendopeptidase activity"/>
    <property type="evidence" value="ECO:0007669"/>
    <property type="project" value="UniProtKB-UniRule"/>
</dbReference>
<organism evidence="5 6">
    <name type="scientific">Iocasia fonsfrigidae</name>
    <dbReference type="NCBI Taxonomy" id="2682810"/>
    <lineage>
        <taxon>Bacteria</taxon>
        <taxon>Bacillati</taxon>
        <taxon>Bacillota</taxon>
        <taxon>Clostridia</taxon>
        <taxon>Halanaerobiales</taxon>
        <taxon>Halanaerobiaceae</taxon>
        <taxon>Iocasia</taxon>
    </lineage>
</organism>
<dbReference type="AlphaFoldDB" id="A0A8A7KER1"/>
<dbReference type="Gene3D" id="3.40.50.1450">
    <property type="entry name" value="HybD-like"/>
    <property type="match status" value="1"/>
</dbReference>
<dbReference type="PIRSF" id="PIRSF019549">
    <property type="entry name" value="Peptidase_A25"/>
    <property type="match status" value="1"/>
</dbReference>
<evidence type="ECO:0000256" key="2">
    <source>
        <dbReference type="ARBA" id="ARBA00022801"/>
    </source>
</evidence>
<keyword evidence="2 4" id="KW-0378">Hydrolase</keyword>